<dbReference type="STRING" id="720554.Clocl_0371"/>
<dbReference type="AlphaFoldDB" id="G8M2N3"/>
<evidence type="ECO:0000256" key="1">
    <source>
        <dbReference type="ARBA" id="ARBA00022737"/>
    </source>
</evidence>
<dbReference type="EMBL" id="CP003065">
    <property type="protein sequence ID" value="AEV67107.1"/>
    <property type="molecule type" value="Genomic_DNA"/>
</dbReference>
<reference evidence="4" key="1">
    <citation type="submission" date="2011-12" db="EMBL/GenBank/DDBJ databases">
        <title>Complete sequence of Clostridium clariflavum DSM 19732.</title>
        <authorList>
            <consortium name="US DOE Joint Genome Institute"/>
            <person name="Lucas S."/>
            <person name="Han J."/>
            <person name="Lapidus A."/>
            <person name="Cheng J.-F."/>
            <person name="Goodwin L."/>
            <person name="Pitluck S."/>
            <person name="Peters L."/>
            <person name="Teshima H."/>
            <person name="Detter J.C."/>
            <person name="Han C."/>
            <person name="Tapia R."/>
            <person name="Land M."/>
            <person name="Hauser L."/>
            <person name="Kyrpides N."/>
            <person name="Ivanova N."/>
            <person name="Pagani I."/>
            <person name="Kitzmiller T."/>
            <person name="Lynd L."/>
            <person name="Izquierdo J."/>
            <person name="Woyke T."/>
        </authorList>
    </citation>
    <scope>NUCLEOTIDE SEQUENCE [LARGE SCALE GENOMIC DNA]</scope>
    <source>
        <strain evidence="4">DSM 19732 / NBRC 101661 / EBR45</strain>
    </source>
</reference>
<dbReference type="Pfam" id="PF01963">
    <property type="entry name" value="TraB_PrgY_gumN"/>
    <property type="match status" value="1"/>
</dbReference>
<evidence type="ECO:0000313" key="4">
    <source>
        <dbReference type="Proteomes" id="UP000005435"/>
    </source>
</evidence>
<keyword evidence="1" id="KW-0677">Repeat</keyword>
<dbReference type="CDD" id="cd14789">
    <property type="entry name" value="Tiki"/>
    <property type="match status" value="1"/>
</dbReference>
<dbReference type="PROSITE" id="PS51272">
    <property type="entry name" value="SLH"/>
    <property type="match status" value="1"/>
</dbReference>
<dbReference type="eggNOG" id="COG3735">
    <property type="taxonomic scope" value="Bacteria"/>
</dbReference>
<protein>
    <recommendedName>
        <fullName evidence="2">SLH domain-containing protein</fullName>
    </recommendedName>
</protein>
<dbReference type="InterPro" id="IPR002816">
    <property type="entry name" value="TraB/PrgY/GumN_fam"/>
</dbReference>
<accession>G8M2N3</accession>
<reference evidence="3 4" key="2">
    <citation type="journal article" date="2012" name="Stand. Genomic Sci.">
        <title>Complete Genome Sequence of Clostridium clariflavum DSM 19732.</title>
        <authorList>
            <person name="Izquierdo J.A."/>
            <person name="Goodwin L."/>
            <person name="Davenport K.W."/>
            <person name="Teshima H."/>
            <person name="Bruce D."/>
            <person name="Detter C."/>
            <person name="Tapia R."/>
            <person name="Han S."/>
            <person name="Land M."/>
            <person name="Hauser L."/>
            <person name="Jeffries C.D."/>
            <person name="Han J."/>
            <person name="Pitluck S."/>
            <person name="Nolan M."/>
            <person name="Chen A."/>
            <person name="Huntemann M."/>
            <person name="Mavromatis K."/>
            <person name="Mikhailova N."/>
            <person name="Liolios K."/>
            <person name="Woyke T."/>
            <person name="Lynd L.R."/>
        </authorList>
    </citation>
    <scope>NUCLEOTIDE SEQUENCE [LARGE SCALE GENOMIC DNA]</scope>
    <source>
        <strain evidence="4">DSM 19732 / NBRC 101661 / EBR45</strain>
    </source>
</reference>
<dbReference type="KEGG" id="ccl:Clocl_0371"/>
<name>G8M2N3_ACECE</name>
<sequence precursor="true">MIKRKARKIVAVFSVLAVFFLFQIGTFAQEQLLLTASNEPSEWAVESVEWSKIYGLAPENMYKNYTSKVTMDELYSVCVSVYEAATEQSIIPSDKSLIGDTFSETILKAYSVGLIKEDEKLEPQREVTRLDMVTCTYETIKAAQPVFSFQADIELTFNDADSIPDEALDAVKYVVSKGILKGRSNNTLDLESSCSRQELIVFTKNAYEFVRYESGKYSRGAFWKVSDEDSCVYLLGSVHVADPSMYPLSKEILKAFEEADYLAVEANVSNAQEAALYMMEKAFYKDDNTLYKNVPKEVYNRFVEVIEPYGIRPEMYNKFKPWYAALLVQNLLYAESSFSSEIGIDMVLLEKAKDKKEILEIEGAKFQVDLFDSFSTELQVEFLASSLAPDNNTQKKSVDMLNDMINCWKSGDTEGLEKLLFSAESDSDVDKEFNEKLFISRNNNMTEKVKSYLADPERKTYLVVVGAGHMVGETGIVAQLTGEYEIVQIK</sequence>
<dbReference type="RefSeq" id="WP_014253739.1">
    <property type="nucleotide sequence ID" value="NC_016627.1"/>
</dbReference>
<keyword evidence="4" id="KW-1185">Reference proteome</keyword>
<dbReference type="PANTHER" id="PTHR40590:SF1">
    <property type="entry name" value="CYTOPLASMIC PROTEIN"/>
    <property type="match status" value="1"/>
</dbReference>
<dbReference type="HOGENOM" id="CLU_043503_0_0_9"/>
<dbReference type="Proteomes" id="UP000005435">
    <property type="component" value="Chromosome"/>
</dbReference>
<dbReference type="OrthoDB" id="357294at2"/>
<evidence type="ECO:0000259" key="2">
    <source>
        <dbReference type="PROSITE" id="PS51272"/>
    </source>
</evidence>
<gene>
    <name evidence="3" type="ordered locus">Clocl_0371</name>
</gene>
<dbReference type="InterPro" id="IPR047111">
    <property type="entry name" value="YbaP-like"/>
</dbReference>
<dbReference type="PANTHER" id="PTHR40590">
    <property type="entry name" value="CYTOPLASMIC PROTEIN-RELATED"/>
    <property type="match status" value="1"/>
</dbReference>
<dbReference type="InterPro" id="IPR001119">
    <property type="entry name" value="SLH_dom"/>
</dbReference>
<feature type="domain" description="SLH" evidence="2">
    <location>
        <begin position="154"/>
        <end position="217"/>
    </location>
</feature>
<organism evidence="3 4">
    <name type="scientific">Acetivibrio clariflavus (strain DSM 19732 / NBRC 101661 / EBR45)</name>
    <name type="common">Clostridium clariflavum</name>
    <dbReference type="NCBI Taxonomy" id="720554"/>
    <lineage>
        <taxon>Bacteria</taxon>
        <taxon>Bacillati</taxon>
        <taxon>Bacillota</taxon>
        <taxon>Clostridia</taxon>
        <taxon>Eubacteriales</taxon>
        <taxon>Oscillospiraceae</taxon>
        <taxon>Acetivibrio</taxon>
    </lineage>
</organism>
<proteinExistence type="predicted"/>
<dbReference type="Pfam" id="PF00395">
    <property type="entry name" value="SLH"/>
    <property type="match status" value="1"/>
</dbReference>
<evidence type="ECO:0000313" key="3">
    <source>
        <dbReference type="EMBL" id="AEV67107.1"/>
    </source>
</evidence>